<dbReference type="GO" id="GO:0005044">
    <property type="term" value="F:scavenger receptor activity"/>
    <property type="evidence" value="ECO:0007669"/>
    <property type="project" value="InterPro"/>
</dbReference>
<dbReference type="SMART" id="SM00181">
    <property type="entry name" value="EGF"/>
    <property type="match status" value="8"/>
</dbReference>
<dbReference type="AlphaFoldDB" id="A0A210R3L4"/>
<proteinExistence type="predicted"/>
<reference evidence="9 10" key="1">
    <citation type="journal article" date="2017" name="Nat. Ecol. Evol.">
        <title>Scallop genome provides insights into evolution of bilaterian karyotype and development.</title>
        <authorList>
            <person name="Wang S."/>
            <person name="Zhang J."/>
            <person name="Jiao W."/>
            <person name="Li J."/>
            <person name="Xun X."/>
            <person name="Sun Y."/>
            <person name="Guo X."/>
            <person name="Huan P."/>
            <person name="Dong B."/>
            <person name="Zhang L."/>
            <person name="Hu X."/>
            <person name="Sun X."/>
            <person name="Wang J."/>
            <person name="Zhao C."/>
            <person name="Wang Y."/>
            <person name="Wang D."/>
            <person name="Huang X."/>
            <person name="Wang R."/>
            <person name="Lv J."/>
            <person name="Li Y."/>
            <person name="Zhang Z."/>
            <person name="Liu B."/>
            <person name="Lu W."/>
            <person name="Hui Y."/>
            <person name="Liang J."/>
            <person name="Zhou Z."/>
            <person name="Hou R."/>
            <person name="Li X."/>
            <person name="Liu Y."/>
            <person name="Li H."/>
            <person name="Ning X."/>
            <person name="Lin Y."/>
            <person name="Zhao L."/>
            <person name="Xing Q."/>
            <person name="Dou J."/>
            <person name="Li Y."/>
            <person name="Mao J."/>
            <person name="Guo H."/>
            <person name="Dou H."/>
            <person name="Li T."/>
            <person name="Mu C."/>
            <person name="Jiang W."/>
            <person name="Fu Q."/>
            <person name="Fu X."/>
            <person name="Miao Y."/>
            <person name="Liu J."/>
            <person name="Yu Q."/>
            <person name="Li R."/>
            <person name="Liao H."/>
            <person name="Li X."/>
            <person name="Kong Y."/>
            <person name="Jiang Z."/>
            <person name="Chourrout D."/>
            <person name="Li R."/>
            <person name="Bao Z."/>
        </authorList>
    </citation>
    <scope>NUCLEOTIDE SEQUENCE [LARGE SCALE GENOMIC DNA]</scope>
    <source>
        <strain evidence="9 10">PY_sf001</strain>
    </source>
</reference>
<dbReference type="Pfam" id="PF22633">
    <property type="entry name" value="F5_F8_type_C_2"/>
    <property type="match status" value="1"/>
</dbReference>
<name>A0A210R3L4_MIZYE</name>
<feature type="domain" description="EGF-like" evidence="7">
    <location>
        <begin position="257"/>
        <end position="287"/>
    </location>
</feature>
<evidence type="ECO:0000313" key="9">
    <source>
        <dbReference type="EMBL" id="OWF55546.1"/>
    </source>
</evidence>
<organism evidence="9 10">
    <name type="scientific">Mizuhopecten yessoensis</name>
    <name type="common">Japanese scallop</name>
    <name type="synonym">Patinopecten yessoensis</name>
    <dbReference type="NCBI Taxonomy" id="6573"/>
    <lineage>
        <taxon>Eukaryota</taxon>
        <taxon>Metazoa</taxon>
        <taxon>Spiralia</taxon>
        <taxon>Lophotrochozoa</taxon>
        <taxon>Mollusca</taxon>
        <taxon>Bivalvia</taxon>
        <taxon>Autobranchia</taxon>
        <taxon>Pteriomorphia</taxon>
        <taxon>Pectinida</taxon>
        <taxon>Pectinoidea</taxon>
        <taxon>Pectinidae</taxon>
        <taxon>Mizuhopecten</taxon>
    </lineage>
</organism>
<feature type="domain" description="Fucolectin tachylectin-4 pentraxin-1" evidence="8">
    <location>
        <begin position="25"/>
        <end position="183"/>
    </location>
</feature>
<evidence type="ECO:0000256" key="4">
    <source>
        <dbReference type="ARBA" id="ARBA00023157"/>
    </source>
</evidence>
<evidence type="ECO:0000256" key="1">
    <source>
        <dbReference type="ARBA" id="ARBA00022536"/>
    </source>
</evidence>
<keyword evidence="1" id="KW-0245">EGF-like domain</keyword>
<feature type="transmembrane region" description="Helical" evidence="5">
    <location>
        <begin position="507"/>
        <end position="532"/>
    </location>
</feature>
<evidence type="ECO:0000256" key="2">
    <source>
        <dbReference type="ARBA" id="ARBA00022723"/>
    </source>
</evidence>
<dbReference type="SUPFAM" id="SSF49785">
    <property type="entry name" value="Galactose-binding domain-like"/>
    <property type="match status" value="1"/>
</dbReference>
<sequence>MDAMRVSFCLTVGFLIYFVQSSRSEENVSFGKAATQSSDHGIRLNASRAVDGCLNRELRNSGCCSHTDPRDLKEAWWQVDLGSLSTISYITIYHRSDFDSRSRFAGYQLYMSNTTDWSLGVLCYEDRSNTKAQVQMVVTHQCPYVAQYVTIYIYRGNPKRYVWYESRAILELCEVQVFGCPIDKHGNGTCDQTCSDNCYGGNCDASTGQCFYCPSEMRGSMCDLDCSSNCKDRVCDKDSGYCEECIPGKYGNSCEQDCTSNCKDGVCAKDTSHCYKCIPGKYGNSCGQDCSSNCKDGVCVKDTGHCDGCILGKRGDICELDCPVNCQDSKCAQHTGYCSACITGRHGDFCLNTCPNNCLDNTCEKNNGQCLGCTSGKYGANCDLDCSEHCNNSVCMQISGQCKECVAAKYGSTCEQNCPPDCKDNVCSINEGKCLHCTTGRYGETCTFTCPVTCKEFMCDQQTGQCLDCYPGKYGVVCGADCPVTCQDNICNKDNGECLTIGTDNRLIVIAVLAVICGLMLVVFITLEICLFRKIRNKKGSSHKNVEPCDPDRTYTTLSGSQEVHPNVYEMIDTK</sequence>
<dbReference type="OrthoDB" id="27819at2759"/>
<dbReference type="Proteomes" id="UP000242188">
    <property type="component" value="Unassembled WGS sequence"/>
</dbReference>
<keyword evidence="5" id="KW-1133">Transmembrane helix</keyword>
<dbReference type="SMART" id="SM00607">
    <property type="entry name" value="FTP"/>
    <property type="match status" value="1"/>
</dbReference>
<keyword evidence="2" id="KW-0479">Metal-binding</keyword>
<evidence type="ECO:0000256" key="3">
    <source>
        <dbReference type="ARBA" id="ARBA00022837"/>
    </source>
</evidence>
<dbReference type="PANTHER" id="PTHR24043">
    <property type="entry name" value="SCAVENGER RECEPTOR CLASS F"/>
    <property type="match status" value="1"/>
</dbReference>
<dbReference type="InterPro" id="IPR000742">
    <property type="entry name" value="EGF"/>
</dbReference>
<dbReference type="InterPro" id="IPR006585">
    <property type="entry name" value="FTP1"/>
</dbReference>
<dbReference type="EMBL" id="NEDP02000628">
    <property type="protein sequence ID" value="OWF55546.1"/>
    <property type="molecule type" value="Genomic_DNA"/>
</dbReference>
<keyword evidence="6" id="KW-0732">Signal</keyword>
<feature type="domain" description="EGF-like" evidence="7">
    <location>
        <begin position="417"/>
        <end position="447"/>
    </location>
</feature>
<evidence type="ECO:0000256" key="6">
    <source>
        <dbReference type="SAM" id="SignalP"/>
    </source>
</evidence>
<keyword evidence="3" id="KW-0106">Calcium</keyword>
<dbReference type="GO" id="GO:0046872">
    <property type="term" value="F:metal ion binding"/>
    <property type="evidence" value="ECO:0007669"/>
    <property type="project" value="UniProtKB-KW"/>
</dbReference>
<feature type="domain" description="EGF-like" evidence="7">
    <location>
        <begin position="289"/>
        <end position="319"/>
    </location>
</feature>
<evidence type="ECO:0000259" key="7">
    <source>
        <dbReference type="SMART" id="SM00181"/>
    </source>
</evidence>
<evidence type="ECO:0000259" key="8">
    <source>
        <dbReference type="SMART" id="SM00607"/>
    </source>
</evidence>
<feature type="domain" description="EGF-like" evidence="7">
    <location>
        <begin position="321"/>
        <end position="351"/>
    </location>
</feature>
<protein>
    <submittedName>
        <fullName evidence="9">Scavenger receptor class F member 1</fullName>
    </submittedName>
</protein>
<keyword evidence="9" id="KW-0675">Receptor</keyword>
<keyword evidence="5" id="KW-0472">Membrane</keyword>
<keyword evidence="10" id="KW-1185">Reference proteome</keyword>
<evidence type="ECO:0000256" key="5">
    <source>
        <dbReference type="SAM" id="Phobius"/>
    </source>
</evidence>
<feature type="domain" description="EGF-like" evidence="7">
    <location>
        <begin position="353"/>
        <end position="383"/>
    </location>
</feature>
<feature type="domain" description="EGF-like" evidence="7">
    <location>
        <begin position="225"/>
        <end position="255"/>
    </location>
</feature>
<keyword evidence="4" id="KW-1015">Disulfide bond</keyword>
<feature type="domain" description="EGF-like" evidence="7">
    <location>
        <begin position="193"/>
        <end position="223"/>
    </location>
</feature>
<gene>
    <name evidence="9" type="ORF">KP79_PYT08879</name>
</gene>
<feature type="signal peptide" evidence="6">
    <location>
        <begin position="1"/>
        <end position="24"/>
    </location>
</feature>
<feature type="chain" id="PRO_5013097927" evidence="6">
    <location>
        <begin position="25"/>
        <end position="575"/>
    </location>
</feature>
<keyword evidence="5" id="KW-0812">Transmembrane</keyword>
<dbReference type="InterPro" id="IPR008979">
    <property type="entry name" value="Galactose-bd-like_sf"/>
</dbReference>
<dbReference type="Gene3D" id="2.60.120.260">
    <property type="entry name" value="Galactose-binding domain-like"/>
    <property type="match status" value="1"/>
</dbReference>
<feature type="domain" description="EGF-like" evidence="7">
    <location>
        <begin position="385"/>
        <end position="415"/>
    </location>
</feature>
<accession>A0A210R3L4</accession>
<comment type="caution">
    <text evidence="9">The sequence shown here is derived from an EMBL/GenBank/DDBJ whole genome shotgun (WGS) entry which is preliminary data.</text>
</comment>
<dbReference type="InterPro" id="IPR042635">
    <property type="entry name" value="MEGF10/SREC1/2-like"/>
</dbReference>
<evidence type="ECO:0000313" key="10">
    <source>
        <dbReference type="Proteomes" id="UP000242188"/>
    </source>
</evidence>